<keyword evidence="13" id="KW-0269">Exonuclease</keyword>
<dbReference type="InterPro" id="IPR036691">
    <property type="entry name" value="Endo/exonu/phosph_ase_sf"/>
</dbReference>
<evidence type="ECO:0000256" key="12">
    <source>
        <dbReference type="SAM" id="SignalP"/>
    </source>
</evidence>
<feature type="region of interest" description="Disordered" evidence="11">
    <location>
        <begin position="898"/>
        <end position="950"/>
    </location>
</feature>
<reference evidence="13" key="1">
    <citation type="submission" date="2011-02" db="EMBL/GenBank/DDBJ databases">
        <authorList>
            <person name="Aslett M."/>
        </authorList>
    </citation>
    <scope>NUCLEOTIDE SEQUENCE</scope>
    <source>
        <strain evidence="13">Liverpool</strain>
    </source>
</reference>
<keyword evidence="6" id="KW-0227">DNA damage</keyword>
<dbReference type="VEuPathDB" id="ToxoDB:NCLIV_0323"/>
<feature type="signal peptide" evidence="12">
    <location>
        <begin position="1"/>
        <end position="20"/>
    </location>
</feature>
<dbReference type="Gene3D" id="3.60.10.10">
    <property type="entry name" value="Endonuclease/exonuclease/phosphatase"/>
    <property type="match status" value="2"/>
</dbReference>
<evidence type="ECO:0000313" key="13">
    <source>
        <dbReference type="EMBL" id="CBZ53443.1"/>
    </source>
</evidence>
<protein>
    <submittedName>
        <fullName evidence="13 14">Endonuclease/exonuclease/phosphatase domain-containing protein</fullName>
    </submittedName>
</protein>
<evidence type="ECO:0000256" key="8">
    <source>
        <dbReference type="ARBA" id="ARBA00022842"/>
    </source>
</evidence>
<dbReference type="InParanoid" id="F0VI82"/>
<dbReference type="eggNOG" id="KOG2756">
    <property type="taxonomic scope" value="Eukaryota"/>
</dbReference>
<keyword evidence="4" id="KW-0540">Nuclease</keyword>
<feature type="compositionally biased region" description="Basic and acidic residues" evidence="11">
    <location>
        <begin position="930"/>
        <end position="940"/>
    </location>
</feature>
<reference evidence="14" key="4">
    <citation type="journal article" date="2015" name="PLoS ONE">
        <title>Comprehensive Evaluation of Toxoplasma gondii VEG and Neospora caninum LIV Genomes with Tachyzoite Stage Transcriptome and Proteome Defines Novel Transcript Features.</title>
        <authorList>
            <person name="Ramaprasad A."/>
            <person name="Mourier T."/>
            <person name="Naeem R."/>
            <person name="Malas T.B."/>
            <person name="Moussa E."/>
            <person name="Panigrahi A."/>
            <person name="Vermont S.J."/>
            <person name="Otto T.D."/>
            <person name="Wastling J."/>
            <person name="Pain A."/>
        </authorList>
    </citation>
    <scope>NUCLEOTIDE SEQUENCE</scope>
    <source>
        <strain evidence="14">Liverpool</strain>
    </source>
</reference>
<name>F0VI82_NEOCL</name>
<dbReference type="SUPFAM" id="SSF56219">
    <property type="entry name" value="DNase I-like"/>
    <property type="match status" value="1"/>
</dbReference>
<feature type="compositionally biased region" description="Basic and acidic residues" evidence="11">
    <location>
        <begin position="743"/>
        <end position="756"/>
    </location>
</feature>
<comment type="cofactor">
    <cofactor evidence="1">
        <name>Mn(2+)</name>
        <dbReference type="ChEBI" id="CHEBI:29035"/>
    </cofactor>
</comment>
<evidence type="ECO:0000256" key="9">
    <source>
        <dbReference type="ARBA" id="ARBA00023204"/>
    </source>
</evidence>
<dbReference type="InterPro" id="IPR051547">
    <property type="entry name" value="TDP2-like"/>
</dbReference>
<comment type="subcellular location">
    <subcellularLocation>
        <location evidence="3">Nucleus</location>
    </subcellularLocation>
</comment>
<evidence type="ECO:0000256" key="6">
    <source>
        <dbReference type="ARBA" id="ARBA00022763"/>
    </source>
</evidence>
<evidence type="ECO:0000256" key="11">
    <source>
        <dbReference type="SAM" id="MobiDB-lite"/>
    </source>
</evidence>
<feature type="region of interest" description="Disordered" evidence="11">
    <location>
        <begin position="733"/>
        <end position="766"/>
    </location>
</feature>
<keyword evidence="9" id="KW-0234">DNA repair</keyword>
<dbReference type="GO" id="GO:0004527">
    <property type="term" value="F:exonuclease activity"/>
    <property type="evidence" value="ECO:0007669"/>
    <property type="project" value="UniProtKB-KW"/>
</dbReference>
<comment type="cofactor">
    <cofactor evidence="2">
        <name>Mg(2+)</name>
        <dbReference type="ChEBI" id="CHEBI:18420"/>
    </cofactor>
</comment>
<feature type="chain" id="PRO_5007655176" evidence="12">
    <location>
        <begin position="21"/>
        <end position="994"/>
    </location>
</feature>
<keyword evidence="5" id="KW-0479">Metal-binding</keyword>
<keyword evidence="8" id="KW-0460">Magnesium</keyword>
<dbReference type="GO" id="GO:0006302">
    <property type="term" value="P:double-strand break repair"/>
    <property type="evidence" value="ECO:0007669"/>
    <property type="project" value="TreeGrafter"/>
</dbReference>
<dbReference type="Proteomes" id="UP000007494">
    <property type="component" value="Chromosome VIII"/>
</dbReference>
<gene>
    <name evidence="14" type="ORF">BN1204_032300</name>
    <name evidence="13" type="ORF">NCLIV_0323</name>
</gene>
<keyword evidence="12" id="KW-0732">Signal</keyword>
<feature type="region of interest" description="Disordered" evidence="11">
    <location>
        <begin position="210"/>
        <end position="273"/>
    </location>
</feature>
<feature type="region of interest" description="Disordered" evidence="11">
    <location>
        <begin position="418"/>
        <end position="533"/>
    </location>
</feature>
<accession>F0VI82</accession>
<reference evidence="13" key="2">
    <citation type="submission" date="2011-03" db="EMBL/GenBank/DDBJ databases">
        <title>Comparative genomics and transcriptomics of Neospora caninum and Toxoplasma gondii.</title>
        <authorList>
            <person name="Reid A.J."/>
            <person name="Sohal A."/>
            <person name="Harris D."/>
            <person name="Quail M."/>
            <person name="Sanders M."/>
            <person name="Berriman M."/>
            <person name="Wastling J.M."/>
            <person name="Pain A."/>
        </authorList>
    </citation>
    <scope>NUCLEOTIDE SEQUENCE</scope>
    <source>
        <strain evidence="13">Liverpool</strain>
    </source>
</reference>
<dbReference type="AlphaFoldDB" id="F0VI82"/>
<organism evidence="13 15">
    <name type="scientific">Neospora caninum (strain Liverpool)</name>
    <dbReference type="NCBI Taxonomy" id="572307"/>
    <lineage>
        <taxon>Eukaryota</taxon>
        <taxon>Sar</taxon>
        <taxon>Alveolata</taxon>
        <taxon>Apicomplexa</taxon>
        <taxon>Conoidasida</taxon>
        <taxon>Coccidia</taxon>
        <taxon>Eucoccidiorida</taxon>
        <taxon>Eimeriorina</taxon>
        <taxon>Sarcocystidae</taxon>
        <taxon>Neospora</taxon>
    </lineage>
</organism>
<dbReference type="PANTHER" id="PTHR15822">
    <property type="entry name" value="TRAF AND TNF RECEPTOR-ASSOCIATED PROTEIN"/>
    <property type="match status" value="1"/>
</dbReference>
<dbReference type="PANTHER" id="PTHR15822:SF4">
    <property type="entry name" value="TYROSYL-DNA PHOSPHODIESTERASE 2"/>
    <property type="match status" value="1"/>
</dbReference>
<evidence type="ECO:0000256" key="7">
    <source>
        <dbReference type="ARBA" id="ARBA00022801"/>
    </source>
</evidence>
<keyword evidence="10" id="KW-0539">Nucleus</keyword>
<evidence type="ECO:0000256" key="3">
    <source>
        <dbReference type="ARBA" id="ARBA00004123"/>
    </source>
</evidence>
<keyword evidence="15" id="KW-1185">Reference proteome</keyword>
<dbReference type="GO" id="GO:0005634">
    <property type="term" value="C:nucleus"/>
    <property type="evidence" value="ECO:0007669"/>
    <property type="project" value="UniProtKB-SubCell"/>
</dbReference>
<feature type="compositionally biased region" description="Basic and acidic residues" evidence="11">
    <location>
        <begin position="230"/>
        <end position="244"/>
    </location>
</feature>
<feature type="compositionally biased region" description="Low complexity" evidence="11">
    <location>
        <begin position="295"/>
        <end position="330"/>
    </location>
</feature>
<feature type="compositionally biased region" description="Polar residues" evidence="11">
    <location>
        <begin position="27"/>
        <end position="40"/>
    </location>
</feature>
<evidence type="ECO:0000256" key="4">
    <source>
        <dbReference type="ARBA" id="ARBA00022722"/>
    </source>
</evidence>
<feature type="compositionally biased region" description="Basic and acidic residues" evidence="11">
    <location>
        <begin position="790"/>
        <end position="810"/>
    </location>
</feature>
<evidence type="ECO:0000256" key="2">
    <source>
        <dbReference type="ARBA" id="ARBA00001946"/>
    </source>
</evidence>
<evidence type="ECO:0000313" key="14">
    <source>
        <dbReference type="EMBL" id="CEL67430.1"/>
    </source>
</evidence>
<dbReference type="GO" id="GO:0070260">
    <property type="term" value="F:5'-tyrosyl-DNA phosphodiesterase activity"/>
    <property type="evidence" value="ECO:0007669"/>
    <property type="project" value="TreeGrafter"/>
</dbReference>
<dbReference type="GeneID" id="13442617"/>
<feature type="compositionally biased region" description="Basic and acidic residues" evidence="11">
    <location>
        <begin position="420"/>
        <end position="457"/>
    </location>
</feature>
<feature type="region of interest" description="Disordered" evidence="11">
    <location>
        <begin position="286"/>
        <end position="391"/>
    </location>
</feature>
<evidence type="ECO:0000256" key="1">
    <source>
        <dbReference type="ARBA" id="ARBA00001936"/>
    </source>
</evidence>
<reference evidence="15" key="3">
    <citation type="journal article" date="2012" name="PLoS Pathog.">
        <title>Comparative genomics of the apicomplexan parasites Toxoplasma gondii and Neospora caninum: Coccidia differing in host range and transmission strategy.</title>
        <authorList>
            <person name="Reid A.J."/>
            <person name="Vermont S.J."/>
            <person name="Cotton J.A."/>
            <person name="Harris D."/>
            <person name="Hill-Cawthorne G.A."/>
            <person name="Konen-Waisman S."/>
            <person name="Latham S.M."/>
            <person name="Mourier T."/>
            <person name="Norton R."/>
            <person name="Quail M.A."/>
            <person name="Sanders M."/>
            <person name="Shanmugam D."/>
            <person name="Sohal A."/>
            <person name="Wasmuth J.D."/>
            <person name="Brunk B."/>
            <person name="Grigg M.E."/>
            <person name="Howard J.C."/>
            <person name="Parkinson J."/>
            <person name="Roos D.S."/>
            <person name="Trees A.J."/>
            <person name="Berriman M."/>
            <person name="Pain A."/>
            <person name="Wastling J.M."/>
        </authorList>
    </citation>
    <scope>NUCLEOTIDE SEQUENCE [LARGE SCALE GENOMIC DNA]</scope>
    <source>
        <strain evidence="15">Liverpool</strain>
    </source>
</reference>
<feature type="compositionally biased region" description="Basic and acidic residues" evidence="11">
    <location>
        <begin position="500"/>
        <end position="524"/>
    </location>
</feature>
<sequence length="994" mass="109112">MIFVAYLLCLLFISRPAVEGGLPAPARTTSSPVSTLNPASFPQAKGRGNKRRGVSSASDMFLFFSTPRTRKTGKPNSISTPSLFCACAQLDRPTKRHSLRSEVAVSPPSSPQRRTLEKLHFISHFFTSSQRQGGLLQATGRSFVLPRGVGSVHVRGCSCVVERIARPCCVSGNWATEIALPRVLRCRANPPSRSFSSALYSLAALRPSCSSLPSSVHSRRVNDMAPLGGEGREGDRREPAKGKEAGAPSESTAEMRTEAANAESQSTQRNFVDELSEIRRLRAAKYREHKQHSEPATSASSSRPPSSFSTSSSRPPSFSSSSSAPVSFSSARRDCTASPCANEGARGSRETSAVSMRPTSVPDTPPGRSQEPFRGDRKLDDAVYLQGRSGRRERCSLREIQEEEEERARFSALACSLARAAREGDRREETGGRRPFEGPGRRLGEEQRERPGSRERSAGAPLGSLLRKRGREETRTPGDLAADKETRAEKALRPTARGPEGARERERTQKQETVKREKSAERNPAEAVETQEGNELPIWSSQFDVLTWNLDGLDEAALRVRTSAVISTVRALRPAVVMFQEVVAASLHLLSSHLAPLYHIYTPSSSLGDAASSLLYEMERAQQHALAAPSSGPSAPPLGCPYFCVLMLCKEQMLPLDVEQGALTEWFPGSQMGRHLLGIVAAPMSWPDDRLLFLTSHLESIKEYRDERLRQFRRCMQVVTRSFAHVCEEEGCTEGEAAGGGTRGERTERKARKSGDDGEDPPTALHPAFAAVFGGDTNLRDSELAEAEGDLARGRREKLSGARPKTESQEKQGAGRTSANSGSGRRLGEDEKGATPTVPRSVRDVWEVLGRPDECRYTWDMLRNDNKQMKWRPRLRFDRFYWWSPRPRSSTLQVRVATEGQRGKPGISPGAVTRSDSEVRASSSSSASLHRCERAKDEASHASSRAAEGKGPLTWAPQALRLVGVNRLPMCGRFPSDHFGLLARFRRGTVTDLR</sequence>
<dbReference type="GO" id="GO:0003697">
    <property type="term" value="F:single-stranded DNA binding"/>
    <property type="evidence" value="ECO:0007669"/>
    <property type="project" value="TreeGrafter"/>
</dbReference>
<dbReference type="EMBL" id="LN714483">
    <property type="protein sequence ID" value="CEL67430.1"/>
    <property type="molecule type" value="Genomic_DNA"/>
</dbReference>
<keyword evidence="7" id="KW-0378">Hydrolase</keyword>
<dbReference type="GO" id="GO:0005737">
    <property type="term" value="C:cytoplasm"/>
    <property type="evidence" value="ECO:0007669"/>
    <property type="project" value="TreeGrafter"/>
</dbReference>
<evidence type="ECO:0000256" key="5">
    <source>
        <dbReference type="ARBA" id="ARBA00022723"/>
    </source>
</evidence>
<evidence type="ECO:0000313" key="15">
    <source>
        <dbReference type="Proteomes" id="UP000007494"/>
    </source>
</evidence>
<feature type="compositionally biased region" description="Polar residues" evidence="11">
    <location>
        <begin position="350"/>
        <end position="362"/>
    </location>
</feature>
<feature type="compositionally biased region" description="Basic and acidic residues" evidence="11">
    <location>
        <begin position="371"/>
        <end position="381"/>
    </location>
</feature>
<dbReference type="GO" id="GO:0004519">
    <property type="term" value="F:endonuclease activity"/>
    <property type="evidence" value="ECO:0007669"/>
    <property type="project" value="UniProtKB-KW"/>
</dbReference>
<proteinExistence type="predicted"/>
<dbReference type="EMBL" id="FR823390">
    <property type="protein sequence ID" value="CBZ53443.1"/>
    <property type="molecule type" value="Genomic_DNA"/>
</dbReference>
<keyword evidence="13" id="KW-0255">Endonuclease</keyword>
<feature type="region of interest" description="Disordered" evidence="11">
    <location>
        <begin position="787"/>
        <end position="839"/>
    </location>
</feature>
<feature type="compositionally biased region" description="Basic and acidic residues" evidence="11">
    <location>
        <begin position="470"/>
        <end position="492"/>
    </location>
</feature>
<dbReference type="GO" id="GO:0046872">
    <property type="term" value="F:metal ion binding"/>
    <property type="evidence" value="ECO:0007669"/>
    <property type="project" value="UniProtKB-KW"/>
</dbReference>
<dbReference type="OMA" id="CVVERIA"/>
<dbReference type="OrthoDB" id="9975959at2759"/>
<feature type="region of interest" description="Disordered" evidence="11">
    <location>
        <begin position="23"/>
        <end position="53"/>
    </location>
</feature>
<dbReference type="RefSeq" id="XP_003883475.1">
    <property type="nucleotide sequence ID" value="XM_003883426.1"/>
</dbReference>
<evidence type="ECO:0000256" key="10">
    <source>
        <dbReference type="ARBA" id="ARBA00023242"/>
    </source>
</evidence>